<evidence type="ECO:0000259" key="9">
    <source>
        <dbReference type="PROSITE" id="PS51704"/>
    </source>
</evidence>
<keyword evidence="7 8" id="KW-0472">Membrane</keyword>
<evidence type="ECO:0000256" key="3">
    <source>
        <dbReference type="ARBA" id="ARBA00022692"/>
    </source>
</evidence>
<evidence type="ECO:0000256" key="2">
    <source>
        <dbReference type="ARBA" id="ARBA00007277"/>
    </source>
</evidence>
<organism evidence="10">
    <name type="scientific">Eutreptiella gymnastica</name>
    <dbReference type="NCBI Taxonomy" id="73025"/>
    <lineage>
        <taxon>Eukaryota</taxon>
        <taxon>Discoba</taxon>
        <taxon>Euglenozoa</taxon>
        <taxon>Euglenida</taxon>
        <taxon>Spirocuta</taxon>
        <taxon>Euglenophyceae</taxon>
        <taxon>Eutreptiales</taxon>
        <taxon>Eutreptiaceae</taxon>
        <taxon>Eutreptiella</taxon>
    </lineage>
</organism>
<name>A0A7S1J5C6_9EUGL</name>
<keyword evidence="3 8" id="KW-0812">Transmembrane</keyword>
<evidence type="ECO:0000256" key="8">
    <source>
        <dbReference type="SAM" id="Phobius"/>
    </source>
</evidence>
<evidence type="ECO:0000256" key="1">
    <source>
        <dbReference type="ARBA" id="ARBA00004370"/>
    </source>
</evidence>
<proteinExistence type="inferred from homology"/>
<evidence type="ECO:0000313" key="10">
    <source>
        <dbReference type="EMBL" id="CAD9032439.1"/>
    </source>
</evidence>
<dbReference type="Pfam" id="PF03009">
    <property type="entry name" value="GDPD"/>
    <property type="match status" value="1"/>
</dbReference>
<dbReference type="GO" id="GO:0008081">
    <property type="term" value="F:phosphoric diester hydrolase activity"/>
    <property type="evidence" value="ECO:0007669"/>
    <property type="project" value="InterPro"/>
</dbReference>
<keyword evidence="5 8" id="KW-1133">Transmembrane helix</keyword>
<dbReference type="PANTHER" id="PTHR42758">
    <property type="entry name" value="PHOSPHATIDYLGLYCEROL PHOSPHOLIPASE C"/>
    <property type="match status" value="1"/>
</dbReference>
<feature type="domain" description="GP-PDE" evidence="9">
    <location>
        <begin position="42"/>
        <end position="307"/>
    </location>
</feature>
<dbReference type="PROSITE" id="PS51704">
    <property type="entry name" value="GP_PDE"/>
    <property type="match status" value="1"/>
</dbReference>
<keyword evidence="4" id="KW-0378">Hydrolase</keyword>
<dbReference type="SUPFAM" id="SSF51695">
    <property type="entry name" value="PLC-like phosphodiesterases"/>
    <property type="match status" value="1"/>
</dbReference>
<dbReference type="CDD" id="cd08612">
    <property type="entry name" value="GDPD_GDE4"/>
    <property type="match status" value="1"/>
</dbReference>
<dbReference type="InterPro" id="IPR017946">
    <property type="entry name" value="PLC-like_Pdiesterase_TIM-brl"/>
</dbReference>
<evidence type="ECO:0000256" key="5">
    <source>
        <dbReference type="ARBA" id="ARBA00022989"/>
    </source>
</evidence>
<gene>
    <name evidence="10" type="ORF">EGYM00392_LOCUS43583</name>
</gene>
<evidence type="ECO:0000256" key="4">
    <source>
        <dbReference type="ARBA" id="ARBA00022801"/>
    </source>
</evidence>
<dbReference type="GO" id="GO:0004622">
    <property type="term" value="F:phosphatidylcholine lysophospholipase activity"/>
    <property type="evidence" value="ECO:0007669"/>
    <property type="project" value="TreeGrafter"/>
</dbReference>
<evidence type="ECO:0000256" key="7">
    <source>
        <dbReference type="ARBA" id="ARBA00023136"/>
    </source>
</evidence>
<dbReference type="PANTHER" id="PTHR42758:SF2">
    <property type="entry name" value="PHOSPHATIDYLGLYCEROL PHOSPHOLIPASE C"/>
    <property type="match status" value="1"/>
</dbReference>
<dbReference type="InterPro" id="IPR052271">
    <property type="entry name" value="GDPD-Related"/>
</dbReference>
<evidence type="ECO:0000256" key="6">
    <source>
        <dbReference type="ARBA" id="ARBA00023098"/>
    </source>
</evidence>
<dbReference type="InterPro" id="IPR030395">
    <property type="entry name" value="GP_PDE_dom"/>
</dbReference>
<comment type="similarity">
    <text evidence="2">Belongs to the glycerophosphoryl diester phosphodiesterase family.</text>
</comment>
<dbReference type="Gene3D" id="3.20.20.190">
    <property type="entry name" value="Phosphatidylinositol (PI) phosphodiesterase"/>
    <property type="match status" value="1"/>
</dbReference>
<sequence length="314" mass="35093">MVPMVVAGVTALVGYAVASTVLLRKPELLHLKKRSFERLKACQHISHRGGAAENLENTMTAFRHAVALGTDMLEMDVHLTRDKQAVVAHDPGLARTCRVDGFIRDYTYSDLPSLCPELSVSFGGGVTRANGEDRQVPRLETVFAAFPDVPMSIDIKVDDDALVCLVANLVRKYKREAITVWGSFHNRITNKCYAQDPSIPLHTSAQRVALIYLLYFIGLLPFVPLKEGSFSIPFPRALGLAALADKPRLVKFLDWMICRPKLFRHLQARGIPLYFWVVNQESHMKEAFALGAAGVMTDRPTLLREVLKSDPQRR</sequence>
<dbReference type="FunFam" id="3.20.20.190:FF:000017">
    <property type="entry name" value="glycerophosphodiester phosphodiesterase domain-containing protein 1"/>
    <property type="match status" value="1"/>
</dbReference>
<reference evidence="10" key="1">
    <citation type="submission" date="2021-01" db="EMBL/GenBank/DDBJ databases">
        <authorList>
            <person name="Corre E."/>
            <person name="Pelletier E."/>
            <person name="Niang G."/>
            <person name="Scheremetjew M."/>
            <person name="Finn R."/>
            <person name="Kale V."/>
            <person name="Holt S."/>
            <person name="Cochrane G."/>
            <person name="Meng A."/>
            <person name="Brown T."/>
            <person name="Cohen L."/>
        </authorList>
    </citation>
    <scope>NUCLEOTIDE SEQUENCE</scope>
    <source>
        <strain evidence="10">NIES-381</strain>
    </source>
</reference>
<keyword evidence="6" id="KW-0443">Lipid metabolism</keyword>
<dbReference type="AlphaFoldDB" id="A0A7S1J5C6"/>
<accession>A0A7S1J5C6</accession>
<protein>
    <recommendedName>
        <fullName evidence="9">GP-PDE domain-containing protein</fullName>
    </recommendedName>
</protein>
<dbReference type="GO" id="GO:0046475">
    <property type="term" value="P:glycerophospholipid catabolic process"/>
    <property type="evidence" value="ECO:0007669"/>
    <property type="project" value="TreeGrafter"/>
</dbReference>
<dbReference type="EMBL" id="HBGA01117083">
    <property type="protein sequence ID" value="CAD9032439.1"/>
    <property type="molecule type" value="Transcribed_RNA"/>
</dbReference>
<feature type="transmembrane region" description="Helical" evidence="8">
    <location>
        <begin position="208"/>
        <end position="225"/>
    </location>
</feature>
<dbReference type="GO" id="GO:0005789">
    <property type="term" value="C:endoplasmic reticulum membrane"/>
    <property type="evidence" value="ECO:0007669"/>
    <property type="project" value="TreeGrafter"/>
</dbReference>
<comment type="subcellular location">
    <subcellularLocation>
        <location evidence="1">Membrane</location>
    </subcellularLocation>
</comment>